<feature type="region of interest" description="Disordered" evidence="1">
    <location>
        <begin position="1"/>
        <end position="22"/>
    </location>
</feature>
<proteinExistence type="predicted"/>
<accession>A0A5B7F0D8</accession>
<gene>
    <name evidence="2" type="ORF">E2C01_034326</name>
</gene>
<protein>
    <submittedName>
        <fullName evidence="2">Uncharacterized protein</fullName>
    </submittedName>
</protein>
<dbReference type="AlphaFoldDB" id="A0A5B7F0D8"/>
<evidence type="ECO:0000256" key="1">
    <source>
        <dbReference type="SAM" id="MobiDB-lite"/>
    </source>
</evidence>
<reference evidence="2 3" key="1">
    <citation type="submission" date="2019-05" db="EMBL/GenBank/DDBJ databases">
        <title>Another draft genome of Portunus trituberculatus and its Hox gene families provides insights of decapod evolution.</title>
        <authorList>
            <person name="Jeong J.-H."/>
            <person name="Song I."/>
            <person name="Kim S."/>
            <person name="Choi T."/>
            <person name="Kim D."/>
            <person name="Ryu S."/>
            <person name="Kim W."/>
        </authorList>
    </citation>
    <scope>NUCLEOTIDE SEQUENCE [LARGE SCALE GENOMIC DNA]</scope>
    <source>
        <tissue evidence="2">Muscle</tissue>
    </source>
</reference>
<evidence type="ECO:0000313" key="2">
    <source>
        <dbReference type="EMBL" id="MPC40760.1"/>
    </source>
</evidence>
<comment type="caution">
    <text evidence="2">The sequence shown here is derived from an EMBL/GenBank/DDBJ whole genome shotgun (WGS) entry which is preliminary data.</text>
</comment>
<evidence type="ECO:0000313" key="3">
    <source>
        <dbReference type="Proteomes" id="UP000324222"/>
    </source>
</evidence>
<dbReference type="Proteomes" id="UP000324222">
    <property type="component" value="Unassembled WGS sequence"/>
</dbReference>
<keyword evidence="3" id="KW-1185">Reference proteome</keyword>
<dbReference type="EMBL" id="VSRR010004803">
    <property type="protein sequence ID" value="MPC40760.1"/>
    <property type="molecule type" value="Genomic_DNA"/>
</dbReference>
<sequence>MSNAPPESTDTHTQKPSPGGGVFMALTLHPRPLHACLALPPSLKCTHTPHTLRCYQAHTHRCHEQSSAAKEQTPRYRGRPICICGASSPCGTLQRLSGTVDGLRVTCGVM</sequence>
<name>A0A5B7F0D8_PORTR</name>
<organism evidence="2 3">
    <name type="scientific">Portunus trituberculatus</name>
    <name type="common">Swimming crab</name>
    <name type="synonym">Neptunus trituberculatus</name>
    <dbReference type="NCBI Taxonomy" id="210409"/>
    <lineage>
        <taxon>Eukaryota</taxon>
        <taxon>Metazoa</taxon>
        <taxon>Ecdysozoa</taxon>
        <taxon>Arthropoda</taxon>
        <taxon>Crustacea</taxon>
        <taxon>Multicrustacea</taxon>
        <taxon>Malacostraca</taxon>
        <taxon>Eumalacostraca</taxon>
        <taxon>Eucarida</taxon>
        <taxon>Decapoda</taxon>
        <taxon>Pleocyemata</taxon>
        <taxon>Brachyura</taxon>
        <taxon>Eubrachyura</taxon>
        <taxon>Portunoidea</taxon>
        <taxon>Portunidae</taxon>
        <taxon>Portuninae</taxon>
        <taxon>Portunus</taxon>
    </lineage>
</organism>